<sequence>MIFANKPVELPIKNVQLQESLAISPEKNISVMKWKCNEYWPASTIFMDGNEREKVTTYLYLGHLISSNSQINGEIIRRRTSGMGKFQSHQNIVARERTAHVHERNCFVSAVLSAMIFGAVRWSITHAKGKKHQW</sequence>
<dbReference type="Proteomes" id="UP000270296">
    <property type="component" value="Unassembled WGS sequence"/>
</dbReference>
<evidence type="ECO:0000313" key="2">
    <source>
        <dbReference type="Proteomes" id="UP000270296"/>
    </source>
</evidence>
<evidence type="ECO:0000313" key="1">
    <source>
        <dbReference type="EMBL" id="VDP30639.1"/>
    </source>
</evidence>
<proteinExistence type="predicted"/>
<reference evidence="3" key="1">
    <citation type="submission" date="2016-06" db="UniProtKB">
        <authorList>
            <consortium name="WormBaseParasite"/>
        </authorList>
    </citation>
    <scope>IDENTIFICATION</scope>
</reference>
<dbReference type="AlphaFoldDB" id="A0A183J351"/>
<dbReference type="WBParaSite" id="SBAD_0001066301-mRNA-1">
    <property type="protein sequence ID" value="SBAD_0001066301-mRNA-1"/>
    <property type="gene ID" value="SBAD_0001066301"/>
</dbReference>
<gene>
    <name evidence="1" type="ORF">SBAD_LOCUS10299</name>
</gene>
<organism evidence="3">
    <name type="scientific">Soboliphyme baturini</name>
    <dbReference type="NCBI Taxonomy" id="241478"/>
    <lineage>
        <taxon>Eukaryota</taxon>
        <taxon>Metazoa</taxon>
        <taxon>Ecdysozoa</taxon>
        <taxon>Nematoda</taxon>
        <taxon>Enoplea</taxon>
        <taxon>Dorylaimia</taxon>
        <taxon>Dioctophymatida</taxon>
        <taxon>Dioctophymatoidea</taxon>
        <taxon>Soboliphymatidae</taxon>
        <taxon>Soboliphyme</taxon>
    </lineage>
</organism>
<accession>A0A183J351</accession>
<reference evidence="1 2" key="2">
    <citation type="submission" date="2018-11" db="EMBL/GenBank/DDBJ databases">
        <authorList>
            <consortium name="Pathogen Informatics"/>
        </authorList>
    </citation>
    <scope>NUCLEOTIDE SEQUENCE [LARGE SCALE GENOMIC DNA]</scope>
</reference>
<protein>
    <submittedName>
        <fullName evidence="3">PWWP domain-containing protein</fullName>
    </submittedName>
</protein>
<name>A0A183J351_9BILA</name>
<dbReference type="OrthoDB" id="5807916at2759"/>
<keyword evidence="2" id="KW-1185">Reference proteome</keyword>
<dbReference type="EMBL" id="UZAM01013885">
    <property type="protein sequence ID" value="VDP30639.1"/>
    <property type="molecule type" value="Genomic_DNA"/>
</dbReference>
<evidence type="ECO:0000313" key="3">
    <source>
        <dbReference type="WBParaSite" id="SBAD_0001066301-mRNA-1"/>
    </source>
</evidence>